<name>A0A1V9Y554_ACHHY</name>
<dbReference type="EMBL" id="JNBR01002866">
    <property type="protein sequence ID" value="OQR80846.1"/>
    <property type="molecule type" value="Genomic_DNA"/>
</dbReference>
<protein>
    <recommendedName>
        <fullName evidence="3">BZIP domain-containing protein</fullName>
    </recommendedName>
</protein>
<reference evidence="1 2" key="1">
    <citation type="journal article" date="2014" name="Genome Biol. Evol.">
        <title>The secreted proteins of Achlya hypogyna and Thraustotheca clavata identify the ancestral oomycete secretome and reveal gene acquisitions by horizontal gene transfer.</title>
        <authorList>
            <person name="Misner I."/>
            <person name="Blouin N."/>
            <person name="Leonard G."/>
            <person name="Richards T.A."/>
            <person name="Lane C.E."/>
        </authorList>
    </citation>
    <scope>NUCLEOTIDE SEQUENCE [LARGE SCALE GENOMIC DNA]</scope>
    <source>
        <strain evidence="1 2">ATCC 48635</strain>
    </source>
</reference>
<dbReference type="Proteomes" id="UP000243579">
    <property type="component" value="Unassembled WGS sequence"/>
</dbReference>
<accession>A0A1V9Y554</accession>
<sequence>MSQRKMTATQEAAIAERRRLHQLQRNRLKQRRHKARYISERKRLREQIEELSVAVAKRGPRTLLSWEDVARGLADAQFEATTTLQELRDKYSKMQATFVGALALATSLSRRSNVSTVAHEFAFSNVALVADRTARRLGMDWFTHHMYHYTDSILDYAGFPSAGRIGDSVVRSIGGDYADAMSRIQIEYDRPLEATYAALKDKIWSIWRGEPMPFYSEFLDHDTTAAIHATALYRRMVISEDESLYYIGREFRTPDRVVFVLGNFAQDAQLPYNARSMPCMFWLVLERSGPQQSRMRYVLYNGPMTQNGRPMTWQEESIVLEGLNQTYAAYEQSRILEVQPNLVEKMKELT</sequence>
<proteinExistence type="predicted"/>
<organism evidence="1 2">
    <name type="scientific">Achlya hypogyna</name>
    <name type="common">Oomycete</name>
    <name type="synonym">Protoachlya hypogyna</name>
    <dbReference type="NCBI Taxonomy" id="1202772"/>
    <lineage>
        <taxon>Eukaryota</taxon>
        <taxon>Sar</taxon>
        <taxon>Stramenopiles</taxon>
        <taxon>Oomycota</taxon>
        <taxon>Saprolegniomycetes</taxon>
        <taxon>Saprolegniales</taxon>
        <taxon>Achlyaceae</taxon>
        <taxon>Achlya</taxon>
    </lineage>
</organism>
<evidence type="ECO:0000313" key="2">
    <source>
        <dbReference type="Proteomes" id="UP000243579"/>
    </source>
</evidence>
<keyword evidence="2" id="KW-1185">Reference proteome</keyword>
<evidence type="ECO:0008006" key="3">
    <source>
        <dbReference type="Google" id="ProtNLM"/>
    </source>
</evidence>
<evidence type="ECO:0000313" key="1">
    <source>
        <dbReference type="EMBL" id="OQR80846.1"/>
    </source>
</evidence>
<dbReference type="AlphaFoldDB" id="A0A1V9Y554"/>
<gene>
    <name evidence="1" type="ORF">ACHHYP_17116</name>
</gene>
<comment type="caution">
    <text evidence="1">The sequence shown here is derived from an EMBL/GenBank/DDBJ whole genome shotgun (WGS) entry which is preliminary data.</text>
</comment>